<keyword evidence="3" id="KW-1185">Reference proteome</keyword>
<proteinExistence type="predicted"/>
<accession>A0A410T7N3</accession>
<feature type="compositionally biased region" description="Polar residues" evidence="1">
    <location>
        <begin position="125"/>
        <end position="135"/>
    </location>
</feature>
<reference evidence="2 3" key="1">
    <citation type="submission" date="2018-11" db="EMBL/GenBank/DDBJ databases">
        <authorList>
            <person name="Teng T."/>
        </authorList>
    </citation>
    <scope>NUCLEOTIDE SEQUENCE [LARGE SCALE GENOMIC DNA]</scope>
</reference>
<feature type="compositionally biased region" description="Basic and acidic residues" evidence="1">
    <location>
        <begin position="79"/>
        <end position="92"/>
    </location>
</feature>
<evidence type="ECO:0000313" key="2">
    <source>
        <dbReference type="EMBL" id="QAU04994.1"/>
    </source>
</evidence>
<evidence type="ECO:0000256" key="1">
    <source>
        <dbReference type="SAM" id="MobiDB-lite"/>
    </source>
</evidence>
<dbReference type="EMBL" id="MK224497">
    <property type="protein sequence ID" value="QAU04994.1"/>
    <property type="molecule type" value="Genomic_DNA"/>
</dbReference>
<name>A0A410T7N3_9CAUD</name>
<gene>
    <name evidence="2" type="ORF">Henu3_gp51</name>
</gene>
<feature type="region of interest" description="Disordered" evidence="1">
    <location>
        <begin position="79"/>
        <end position="135"/>
    </location>
</feature>
<dbReference type="Proteomes" id="UP000290904">
    <property type="component" value="Segment"/>
</dbReference>
<sequence>MTVAATAALITCSHAAPNCAARSAAASTTGASRAAQFGHRLREQLAARRVMRRVVVELPLAGALIPRAVPVVDRHEVEHVAAMRPGPHDRQPGRPLDAPPGTIRQPLRAHDDAARAGSRSPRWQWPQSHVTPSEL</sequence>
<protein>
    <submittedName>
        <fullName evidence="2">Uncharacterized protein</fullName>
    </submittedName>
</protein>
<evidence type="ECO:0000313" key="3">
    <source>
        <dbReference type="Proteomes" id="UP000290904"/>
    </source>
</evidence>
<organism evidence="2 3">
    <name type="scientific">Mycobacterium phage Henu3</name>
    <dbReference type="NCBI Taxonomy" id="2492961"/>
    <lineage>
        <taxon>Viruses</taxon>
        <taxon>Duplodnaviria</taxon>
        <taxon>Heunggongvirae</taxon>
        <taxon>Uroviricota</taxon>
        <taxon>Caudoviricetes</taxon>
        <taxon>Weiservirinae</taxon>
        <taxon>Fionnbharthvirus</taxon>
        <taxon>Fionnbharthvirus henu3</taxon>
    </lineage>
</organism>